<reference evidence="2" key="1">
    <citation type="journal article" date="2018" name="Mitochondrial DNA Part B Resour">
        <title>The complete mitochondrial genome of Pidorus atratus (Lepidoptera: Zygaenoidea: Zygaenidae).</title>
        <authorList>
            <person name="Wang Z."/>
            <person name="Yao S."/>
            <person name="Zhu X."/>
            <person name="Hao J.-S."/>
        </authorList>
    </citation>
    <scope>NUCLEOTIDE SEQUENCE</scope>
</reference>
<keyword evidence="1" id="KW-1133">Transmembrane helix</keyword>
<accession>A0A343XA14</accession>
<keyword evidence="2" id="KW-0496">Mitochondrion</keyword>
<dbReference type="CTD" id="4539"/>
<proteinExistence type="predicted"/>
<feature type="transmembrane region" description="Helical" evidence="1">
    <location>
        <begin position="6"/>
        <end position="23"/>
    </location>
</feature>
<evidence type="ECO:0000313" key="2">
    <source>
        <dbReference type="EMBL" id="AWI14403.1"/>
    </source>
</evidence>
<feature type="transmembrane region" description="Helical" evidence="1">
    <location>
        <begin position="55"/>
        <end position="72"/>
    </location>
</feature>
<reference evidence="2" key="2">
    <citation type="submission" date="2018-02" db="EMBL/GenBank/DDBJ databases">
        <authorList>
            <person name="Cohen D.B."/>
            <person name="Kent A.D."/>
        </authorList>
    </citation>
    <scope>NUCLEOTIDE SEQUENCE</scope>
</reference>
<dbReference type="RefSeq" id="YP_009491517.1">
    <property type="nucleotide sequence ID" value="NC_037909.1"/>
</dbReference>
<dbReference type="EMBL" id="MG882482">
    <property type="protein sequence ID" value="AWI14403.1"/>
    <property type="molecule type" value="Genomic_DNA"/>
</dbReference>
<dbReference type="AlphaFoldDB" id="A0A343XA14"/>
<keyword evidence="1" id="KW-0812">Transmembrane</keyword>
<organism evidence="2">
    <name type="scientific">Pidorus atratus</name>
    <dbReference type="NCBI Taxonomy" id="2015464"/>
    <lineage>
        <taxon>Eukaryota</taxon>
        <taxon>Metazoa</taxon>
        <taxon>Ecdysozoa</taxon>
        <taxon>Arthropoda</taxon>
        <taxon>Hexapoda</taxon>
        <taxon>Insecta</taxon>
        <taxon>Pterygota</taxon>
        <taxon>Neoptera</taxon>
        <taxon>Endopterygota</taxon>
        <taxon>Lepidoptera</taxon>
        <taxon>Glossata</taxon>
        <taxon>Ditrysia</taxon>
        <taxon>Zygaenoidea</taxon>
        <taxon>Zygaenidae</taxon>
        <taxon>Chalcosiinae</taxon>
        <taxon>Pidorus</taxon>
    </lineage>
</organism>
<geneLocation type="mitochondrion" evidence="2"/>
<protein>
    <submittedName>
        <fullName evidence="2">NADH dehydrogenase subunit 4L</fullName>
    </submittedName>
</protein>
<gene>
    <name evidence="2" type="primary">ND4L</name>
</gene>
<name>A0A343XA14_9NEOP</name>
<sequence length="95" mass="11608">MLMMTFYIILFMFIIGNMIFVSSKKTFINCFFKGSNYCFKYFFFFVNNIKMFGKWVMFFNSIFSIFSLWGGISPFNFSFNNSNTWQWLFSKFKFI</sequence>
<keyword evidence="1" id="KW-0472">Membrane</keyword>
<evidence type="ECO:0000256" key="1">
    <source>
        <dbReference type="SAM" id="Phobius"/>
    </source>
</evidence>
<dbReference type="GeneID" id="36950783"/>